<gene>
    <name evidence="1" type="ORF">H1S01_18520</name>
</gene>
<reference evidence="1 2" key="1">
    <citation type="submission" date="2020-07" db="EMBL/GenBank/DDBJ databases">
        <title>Draft whole-genome sequence of Heliobacterium chlorum DSM 3682, type strain.</title>
        <authorList>
            <person name="Kyndt J.A."/>
            <person name="Meyer T.E."/>
            <person name="Imhoff J.F."/>
        </authorList>
    </citation>
    <scope>NUCLEOTIDE SEQUENCE [LARGE SCALE GENOMIC DNA]</scope>
    <source>
        <strain evidence="1 2">DSM 3682</strain>
    </source>
</reference>
<evidence type="ECO:0000313" key="1">
    <source>
        <dbReference type="EMBL" id="MBC9786454.1"/>
    </source>
</evidence>
<comment type="caution">
    <text evidence="1">The sequence shown here is derived from an EMBL/GenBank/DDBJ whole genome shotgun (WGS) entry which is preliminary data.</text>
</comment>
<sequence>MERRVFEERGVITIFGLNETLLSFLRRQVGLRSDASSATGSVHAKLGDMKDTSNANFSTINAALARNPWAAGKKTYAVYGQNYNNAASSTPDTDLFNITGPLLIIGGYIEFGSSSYVRYTLETDGTYWFNGVYGSSFGGSGGMYVWRDVAVNGGNHKSFAFVLPDPYLFKYTGTTSYNYETFSSNAIFTFPSPFYVEQRCRLTFNTSSSGNGPVNTRWGVYYIR</sequence>
<keyword evidence="2" id="KW-1185">Reference proteome</keyword>
<name>A0ABR7T6R0_HELCL</name>
<proteinExistence type="predicted"/>
<dbReference type="EMBL" id="JACVHF010000038">
    <property type="protein sequence ID" value="MBC9786454.1"/>
    <property type="molecule type" value="Genomic_DNA"/>
</dbReference>
<organism evidence="1 2">
    <name type="scientific">Heliobacterium chlorum</name>
    <dbReference type="NCBI Taxonomy" id="2698"/>
    <lineage>
        <taxon>Bacteria</taxon>
        <taxon>Bacillati</taxon>
        <taxon>Bacillota</taxon>
        <taxon>Clostridia</taxon>
        <taxon>Eubacteriales</taxon>
        <taxon>Heliobacteriaceae</taxon>
        <taxon>Heliobacterium</taxon>
    </lineage>
</organism>
<accession>A0ABR7T6R0</accession>
<dbReference type="RefSeq" id="WP_188041876.1">
    <property type="nucleotide sequence ID" value="NZ_JACVHF010000038.1"/>
</dbReference>
<evidence type="ECO:0000313" key="2">
    <source>
        <dbReference type="Proteomes" id="UP000617402"/>
    </source>
</evidence>
<dbReference type="Proteomes" id="UP000617402">
    <property type="component" value="Unassembled WGS sequence"/>
</dbReference>
<protein>
    <submittedName>
        <fullName evidence="1">Uncharacterized protein</fullName>
    </submittedName>
</protein>